<evidence type="ECO:0000313" key="3">
    <source>
        <dbReference type="Proteomes" id="UP001153709"/>
    </source>
</evidence>
<dbReference type="PANTHER" id="PTHR47027:SF8">
    <property type="entry name" value="RIBONUCLEASE H"/>
    <property type="match status" value="1"/>
</dbReference>
<sequence>LCFIDYPKAFDCVNHSELIRLPQERSIDENDLKIIKNLYMNQVASVRVGLESTSCFSIEKGVRQGCVLSPLLFNLYSETIFNRALSDTEVGQRPVNLNQQFKQQS</sequence>
<keyword evidence="3" id="KW-1185">Reference proteome</keyword>
<dbReference type="GO" id="GO:0071897">
    <property type="term" value="P:DNA biosynthetic process"/>
    <property type="evidence" value="ECO:0007669"/>
    <property type="project" value="UniProtKB-ARBA"/>
</dbReference>
<dbReference type="InterPro" id="IPR043502">
    <property type="entry name" value="DNA/RNA_pol_sf"/>
</dbReference>
<gene>
    <name evidence="2" type="ORF">DIABBA_LOCUS2520</name>
</gene>
<dbReference type="PANTHER" id="PTHR47027">
    <property type="entry name" value="REVERSE TRANSCRIPTASE DOMAIN-CONTAINING PROTEIN"/>
    <property type="match status" value="1"/>
</dbReference>
<dbReference type="Proteomes" id="UP001153709">
    <property type="component" value="Chromosome 10"/>
</dbReference>
<proteinExistence type="predicted"/>
<accession>A0A9N9SUJ4</accession>
<dbReference type="EMBL" id="OU898285">
    <property type="protein sequence ID" value="CAG9828610.1"/>
    <property type="molecule type" value="Genomic_DNA"/>
</dbReference>
<dbReference type="AlphaFoldDB" id="A0A9N9SUJ4"/>
<organism evidence="2 3">
    <name type="scientific">Diabrotica balteata</name>
    <name type="common">Banded cucumber beetle</name>
    <dbReference type="NCBI Taxonomy" id="107213"/>
    <lineage>
        <taxon>Eukaryota</taxon>
        <taxon>Metazoa</taxon>
        <taxon>Ecdysozoa</taxon>
        <taxon>Arthropoda</taxon>
        <taxon>Hexapoda</taxon>
        <taxon>Insecta</taxon>
        <taxon>Pterygota</taxon>
        <taxon>Neoptera</taxon>
        <taxon>Endopterygota</taxon>
        <taxon>Coleoptera</taxon>
        <taxon>Polyphaga</taxon>
        <taxon>Cucujiformia</taxon>
        <taxon>Chrysomeloidea</taxon>
        <taxon>Chrysomelidae</taxon>
        <taxon>Galerucinae</taxon>
        <taxon>Diabroticina</taxon>
        <taxon>Diabroticites</taxon>
        <taxon>Diabrotica</taxon>
    </lineage>
</organism>
<protein>
    <recommendedName>
        <fullName evidence="1">Reverse transcriptase domain-containing protein</fullName>
    </recommendedName>
</protein>
<feature type="non-terminal residue" evidence="2">
    <location>
        <position position="1"/>
    </location>
</feature>
<feature type="domain" description="Reverse transcriptase" evidence="1">
    <location>
        <begin position="1"/>
        <end position="105"/>
    </location>
</feature>
<dbReference type="SUPFAM" id="SSF56672">
    <property type="entry name" value="DNA/RNA polymerases"/>
    <property type="match status" value="1"/>
</dbReference>
<dbReference type="OrthoDB" id="425681at2759"/>
<dbReference type="Pfam" id="PF00078">
    <property type="entry name" value="RVT_1"/>
    <property type="match status" value="1"/>
</dbReference>
<dbReference type="InterPro" id="IPR000477">
    <property type="entry name" value="RT_dom"/>
</dbReference>
<name>A0A9N9SUJ4_DIABA</name>
<reference evidence="2" key="1">
    <citation type="submission" date="2022-01" db="EMBL/GenBank/DDBJ databases">
        <authorList>
            <person name="King R."/>
        </authorList>
    </citation>
    <scope>NUCLEOTIDE SEQUENCE</scope>
</reference>
<evidence type="ECO:0000259" key="1">
    <source>
        <dbReference type="PROSITE" id="PS50878"/>
    </source>
</evidence>
<dbReference type="PROSITE" id="PS50878">
    <property type="entry name" value="RT_POL"/>
    <property type="match status" value="1"/>
</dbReference>
<evidence type="ECO:0000313" key="2">
    <source>
        <dbReference type="EMBL" id="CAG9828610.1"/>
    </source>
</evidence>